<name>T1CZ56_9ZZZZ</name>
<feature type="domain" description="Winged helix-turn helix" evidence="1">
    <location>
        <begin position="46"/>
        <end position="103"/>
    </location>
</feature>
<evidence type="ECO:0000259" key="1">
    <source>
        <dbReference type="Pfam" id="PF13592"/>
    </source>
</evidence>
<comment type="caution">
    <text evidence="2">The sequence shown here is derived from an EMBL/GenBank/DDBJ whole genome shotgun (WGS) entry which is preliminary data.</text>
</comment>
<accession>T1CZ56</accession>
<organism evidence="2">
    <name type="scientific">mine drainage metagenome</name>
    <dbReference type="NCBI Taxonomy" id="410659"/>
    <lineage>
        <taxon>unclassified sequences</taxon>
        <taxon>metagenomes</taxon>
        <taxon>ecological metagenomes</taxon>
    </lineage>
</organism>
<dbReference type="EMBL" id="AUZY01001548">
    <property type="protein sequence ID" value="EQD74579.1"/>
    <property type="molecule type" value="Genomic_DNA"/>
</dbReference>
<reference evidence="2" key="2">
    <citation type="journal article" date="2014" name="ISME J.">
        <title>Microbial stratification in low pH oxic and suboxic macroscopic growths along an acid mine drainage.</title>
        <authorList>
            <person name="Mendez-Garcia C."/>
            <person name="Mesa V."/>
            <person name="Sprenger R.R."/>
            <person name="Richter M."/>
            <person name="Diez M.S."/>
            <person name="Solano J."/>
            <person name="Bargiela R."/>
            <person name="Golyshina O.V."/>
            <person name="Manteca A."/>
            <person name="Ramos J.L."/>
            <person name="Gallego J.R."/>
            <person name="Llorente I."/>
            <person name="Martins Dos Santos V.A."/>
            <person name="Jensen O.N."/>
            <person name="Pelaez A.I."/>
            <person name="Sanchez J."/>
            <person name="Ferrer M."/>
        </authorList>
    </citation>
    <scope>NUCLEOTIDE SEQUENCE</scope>
</reference>
<evidence type="ECO:0000313" key="2">
    <source>
        <dbReference type="EMBL" id="EQD74579.1"/>
    </source>
</evidence>
<gene>
    <name evidence="2" type="ORF">B1B_02587</name>
</gene>
<feature type="non-terminal residue" evidence="2">
    <location>
        <position position="1"/>
    </location>
</feature>
<reference evidence="2" key="1">
    <citation type="submission" date="2013-08" db="EMBL/GenBank/DDBJ databases">
        <authorList>
            <person name="Mendez C."/>
            <person name="Richter M."/>
            <person name="Ferrer M."/>
            <person name="Sanchez J."/>
        </authorList>
    </citation>
    <scope>NUCLEOTIDE SEQUENCE</scope>
</reference>
<dbReference type="Pfam" id="PF13592">
    <property type="entry name" value="HTH_33"/>
    <property type="match status" value="1"/>
</dbReference>
<dbReference type="InterPro" id="IPR025959">
    <property type="entry name" value="Winged_HTH_dom"/>
</dbReference>
<proteinExistence type="predicted"/>
<dbReference type="AlphaFoldDB" id="T1CZ56"/>
<protein>
    <recommendedName>
        <fullName evidence="1">Winged helix-turn helix domain-containing protein</fullName>
    </recommendedName>
</protein>
<sequence>SVVLKRKARRSREGVRPGQPRRFTAVQLKAVEAGLRQRPEEGGLSGNLWDGKTLSAFLEHRFSVDLGVRLCQRLFRQLGFRMCKPRPHPAAGYPTAQAAHKKKRLAALNADPSVDLWALDEGHFRQHGSRCLMWVPSEAKNPVLLHIWTHNTIGYWGGRPMARWEVRLLTGGGEVRRLHLRRLPRTTLSGEHPWLPASGGHQ</sequence>